<evidence type="ECO:0000313" key="3">
    <source>
        <dbReference type="Proteomes" id="UP001223214"/>
    </source>
</evidence>
<proteinExistence type="predicted"/>
<comment type="caution">
    <text evidence="2">The sequence shown here is derived from an EMBL/GenBank/DDBJ whole genome shotgun (WGS) entry which is preliminary data.</text>
</comment>
<protein>
    <recommendedName>
        <fullName evidence="4">Scaffolding protein</fullName>
    </recommendedName>
</protein>
<dbReference type="RefSeq" id="WP_285149528.1">
    <property type="nucleotide sequence ID" value="NZ_JASSOM010000056.1"/>
</dbReference>
<feature type="region of interest" description="Disordered" evidence="1">
    <location>
        <begin position="261"/>
        <end position="282"/>
    </location>
</feature>
<dbReference type="Proteomes" id="UP001223214">
    <property type="component" value="Unassembled WGS sequence"/>
</dbReference>
<sequence>MEGNNPAGTAAGGEGAASGTGAAPDVATGAESAVVVATGATQPAGGAPAGEGAGGEGTGGEGTTATPPAADALMFGDTVLPDFVPPNETPREKELRLELEGLKRAAGTGQQRPQQLTAEPQKPDRLAFNTDEEYESAFEQFVENRGRWREQVTKQQQRVESQQRQFVEAVQHYSDGEGRKTAIANLKDFAAVEQYVDDNLDPNVMAAILFGGKDGTFSNPHNMLYAIGRQPELLKQLNDSANPILAGAKLLEISQKSNFAPKAPVNPGNSVPSVSGGGVSDLRAQLETAEKEAAESGDRTKVIDLRAQINAAETKK</sequence>
<evidence type="ECO:0008006" key="4">
    <source>
        <dbReference type="Google" id="ProtNLM"/>
    </source>
</evidence>
<feature type="compositionally biased region" description="Low complexity" evidence="1">
    <location>
        <begin position="265"/>
        <end position="274"/>
    </location>
</feature>
<keyword evidence="3" id="KW-1185">Reference proteome</keyword>
<accession>A0AAP4FWN2</accession>
<reference evidence="2 3" key="1">
    <citation type="submission" date="2023-06" db="EMBL/GenBank/DDBJ databases">
        <title>Identification and characterization of antibiotic-resistant Gram-negative bacteria.</title>
        <authorList>
            <person name="Cho G.-S."/>
            <person name="Lee J."/>
            <person name="Tai E."/>
            <person name="Jeong S."/>
            <person name="Kim I."/>
            <person name="Kim B.-E."/>
            <person name="Jeong M.-I."/>
            <person name="Oh K.-K."/>
            <person name="Franz C.M.A.P."/>
        </authorList>
    </citation>
    <scope>NUCLEOTIDE SEQUENCE [LARGE SCALE GENOMIC DNA]</scope>
    <source>
        <strain evidence="2 3">V106_12</strain>
    </source>
</reference>
<feature type="compositionally biased region" description="Gly residues" evidence="1">
    <location>
        <begin position="47"/>
        <end position="62"/>
    </location>
</feature>
<name>A0AAP4FWN2_9ENTR</name>
<dbReference type="EMBL" id="JASSOM010000056">
    <property type="protein sequence ID" value="MDK9364177.1"/>
    <property type="molecule type" value="Genomic_DNA"/>
</dbReference>
<gene>
    <name evidence="2" type="ORF">QQF32_13320</name>
</gene>
<evidence type="ECO:0000256" key="1">
    <source>
        <dbReference type="SAM" id="MobiDB-lite"/>
    </source>
</evidence>
<organism evidence="2 3">
    <name type="scientific">Lelliottia wanjuensis</name>
    <dbReference type="NCBI Taxonomy" id="3050585"/>
    <lineage>
        <taxon>Bacteria</taxon>
        <taxon>Pseudomonadati</taxon>
        <taxon>Pseudomonadota</taxon>
        <taxon>Gammaproteobacteria</taxon>
        <taxon>Enterobacterales</taxon>
        <taxon>Enterobacteriaceae</taxon>
        <taxon>Lelliottia</taxon>
    </lineage>
</organism>
<dbReference type="AlphaFoldDB" id="A0AAP4FWN2"/>
<evidence type="ECO:0000313" key="2">
    <source>
        <dbReference type="EMBL" id="MDK9364177.1"/>
    </source>
</evidence>
<feature type="compositionally biased region" description="Low complexity" evidence="1">
    <location>
        <begin position="37"/>
        <end position="46"/>
    </location>
</feature>
<feature type="region of interest" description="Disordered" evidence="1">
    <location>
        <begin position="1"/>
        <end position="72"/>
    </location>
</feature>